<dbReference type="InterPro" id="IPR000182">
    <property type="entry name" value="GNAT_dom"/>
</dbReference>
<organism evidence="2 3">
    <name type="scientific">Pseudomonas rhodesiae</name>
    <dbReference type="NCBI Taxonomy" id="76760"/>
    <lineage>
        <taxon>Bacteria</taxon>
        <taxon>Pseudomonadati</taxon>
        <taxon>Pseudomonadota</taxon>
        <taxon>Gammaproteobacteria</taxon>
        <taxon>Pseudomonadales</taxon>
        <taxon>Pseudomonadaceae</taxon>
        <taxon>Pseudomonas</taxon>
    </lineage>
</organism>
<dbReference type="Proteomes" id="UP000182085">
    <property type="component" value="Chromosome I"/>
</dbReference>
<name>A0AAE8L1M1_9PSED</name>
<proteinExistence type="predicted"/>
<evidence type="ECO:0000259" key="1">
    <source>
        <dbReference type="PROSITE" id="PS51186"/>
    </source>
</evidence>
<evidence type="ECO:0000313" key="3">
    <source>
        <dbReference type="Proteomes" id="UP000182085"/>
    </source>
</evidence>
<sequence>MFLHTLGQKLPFRKSPSAVTNQIPAQVEITMSVDTREIRIQSPRLSIEPFCAQDAVESFACITASLTRYMSWEPPASLEEYAQVWRQWLLSIADGSDFVFVIRQLENARFTGLVGLHDTHAETPELGIWIREDEHGLGFGTEAVQAVVQWASQRVVAKSFIYPVATNNHASRRIAEVLGGTILEMRTSAKYDSVVYQIPTV</sequence>
<dbReference type="GO" id="GO:0016747">
    <property type="term" value="F:acyltransferase activity, transferring groups other than amino-acyl groups"/>
    <property type="evidence" value="ECO:0007669"/>
    <property type="project" value="InterPro"/>
</dbReference>
<dbReference type="EMBL" id="LT629801">
    <property type="protein sequence ID" value="SDV15425.1"/>
    <property type="molecule type" value="Genomic_DNA"/>
</dbReference>
<dbReference type="InterPro" id="IPR016181">
    <property type="entry name" value="Acyl_CoA_acyltransferase"/>
</dbReference>
<dbReference type="PROSITE" id="PS51186">
    <property type="entry name" value="GNAT"/>
    <property type="match status" value="1"/>
</dbReference>
<dbReference type="Gene3D" id="3.40.630.30">
    <property type="match status" value="1"/>
</dbReference>
<protein>
    <submittedName>
        <fullName evidence="2">Protein N-acetyltransferase, RimJ/RimL family</fullName>
    </submittedName>
</protein>
<dbReference type="SUPFAM" id="SSF55729">
    <property type="entry name" value="Acyl-CoA N-acyltransferases (Nat)"/>
    <property type="match status" value="1"/>
</dbReference>
<dbReference type="PANTHER" id="PTHR43792">
    <property type="entry name" value="GNAT FAMILY, PUTATIVE (AFU_ORTHOLOGUE AFUA_3G00765)-RELATED-RELATED"/>
    <property type="match status" value="1"/>
</dbReference>
<reference evidence="2 3" key="1">
    <citation type="submission" date="2016-10" db="EMBL/GenBank/DDBJ databases">
        <authorList>
            <person name="Varghese N."/>
            <person name="Submissions S."/>
        </authorList>
    </citation>
    <scope>NUCLEOTIDE SEQUENCE [LARGE SCALE GENOMIC DNA]</scope>
    <source>
        <strain evidence="2 3">BS2777</strain>
    </source>
</reference>
<gene>
    <name evidence="2" type="ORF">SAMN04490209_4989</name>
</gene>
<feature type="domain" description="N-acetyltransferase" evidence="1">
    <location>
        <begin position="57"/>
        <end position="201"/>
    </location>
</feature>
<accession>A0AAE8L1M1</accession>
<dbReference type="AlphaFoldDB" id="A0AAE8L1M1"/>
<dbReference type="Pfam" id="PF13302">
    <property type="entry name" value="Acetyltransf_3"/>
    <property type="match status" value="1"/>
</dbReference>
<evidence type="ECO:0000313" key="2">
    <source>
        <dbReference type="EMBL" id="SDV15425.1"/>
    </source>
</evidence>
<keyword evidence="3" id="KW-1185">Reference proteome</keyword>
<dbReference type="InterPro" id="IPR051531">
    <property type="entry name" value="N-acetyltransferase"/>
</dbReference>